<dbReference type="InterPro" id="IPR002104">
    <property type="entry name" value="Integrase_catalytic"/>
</dbReference>
<dbReference type="CDD" id="cd01189">
    <property type="entry name" value="INT_ICEBs1_C_like"/>
    <property type="match status" value="1"/>
</dbReference>
<dbReference type="InterPro" id="IPR050090">
    <property type="entry name" value="Tyrosine_recombinase_XerCD"/>
</dbReference>
<dbReference type="InterPro" id="IPR013762">
    <property type="entry name" value="Integrase-like_cat_sf"/>
</dbReference>
<name>A0A1Z5HQU4_9FIRM</name>
<dbReference type="RefSeq" id="WP_088553362.1">
    <property type="nucleotide sequence ID" value="NZ_BDGJ01000037.1"/>
</dbReference>
<evidence type="ECO:0000313" key="5">
    <source>
        <dbReference type="EMBL" id="GAW91903.1"/>
    </source>
</evidence>
<dbReference type="AlphaFoldDB" id="A0A1Z5HQU4"/>
<dbReference type="Proteomes" id="UP000197032">
    <property type="component" value="Unassembled WGS sequence"/>
</dbReference>
<gene>
    <name evidence="5" type="ORF">KKC1_10640</name>
</gene>
<evidence type="ECO:0000313" key="6">
    <source>
        <dbReference type="Proteomes" id="UP000197032"/>
    </source>
</evidence>
<protein>
    <submittedName>
        <fullName evidence="5">Integrase</fullName>
    </submittedName>
</protein>
<comment type="similarity">
    <text evidence="1">Belongs to the 'phage' integrase family.</text>
</comment>
<dbReference type="Gene3D" id="1.10.443.10">
    <property type="entry name" value="Intergrase catalytic core"/>
    <property type="match status" value="1"/>
</dbReference>
<keyword evidence="2" id="KW-0238">DNA-binding</keyword>
<proteinExistence type="inferred from homology"/>
<comment type="caution">
    <text evidence="5">The sequence shown here is derived from an EMBL/GenBank/DDBJ whole genome shotgun (WGS) entry which is preliminary data.</text>
</comment>
<dbReference type="GO" id="GO:0015074">
    <property type="term" value="P:DNA integration"/>
    <property type="evidence" value="ECO:0007669"/>
    <property type="project" value="InterPro"/>
</dbReference>
<evidence type="ECO:0000256" key="2">
    <source>
        <dbReference type="ARBA" id="ARBA00023125"/>
    </source>
</evidence>
<reference evidence="6" key="1">
    <citation type="journal article" date="2017" name="Appl. Environ. Microbiol.">
        <title>Genomic analysis of Calderihabitans maritimus KKC1, a thermophilic hydrogenogenic carboxydotrophic bacterium isolated from marine sediment.</title>
        <authorList>
            <person name="Omae K."/>
            <person name="Yoneda Y."/>
            <person name="Fukuyama Y."/>
            <person name="Yoshida T."/>
            <person name="Sako Y."/>
        </authorList>
    </citation>
    <scope>NUCLEOTIDE SEQUENCE [LARGE SCALE GENOMIC DNA]</scope>
    <source>
        <strain evidence="6">KKC1</strain>
    </source>
</reference>
<feature type="domain" description="Tyr recombinase" evidence="4">
    <location>
        <begin position="1"/>
        <end position="164"/>
    </location>
</feature>
<accession>A0A1Z5HQU4</accession>
<dbReference type="PANTHER" id="PTHR30349">
    <property type="entry name" value="PHAGE INTEGRASE-RELATED"/>
    <property type="match status" value="1"/>
</dbReference>
<dbReference type="InterPro" id="IPR011010">
    <property type="entry name" value="DNA_brk_join_enz"/>
</dbReference>
<evidence type="ECO:0000256" key="3">
    <source>
        <dbReference type="ARBA" id="ARBA00023172"/>
    </source>
</evidence>
<dbReference type="EMBL" id="BDGJ01000037">
    <property type="protein sequence ID" value="GAW91903.1"/>
    <property type="molecule type" value="Genomic_DNA"/>
</dbReference>
<evidence type="ECO:0000259" key="4">
    <source>
        <dbReference type="PROSITE" id="PS51898"/>
    </source>
</evidence>
<keyword evidence="3" id="KW-0233">DNA recombination</keyword>
<dbReference type="Pfam" id="PF00589">
    <property type="entry name" value="Phage_integrase"/>
    <property type="match status" value="1"/>
</dbReference>
<sequence>MRRGEILGLRWKDIDLKKGTISIRQILVTTAEGLRFQEPKTEKSRRSVAISPAVIEALKKHRQRQLEEALILGKPEAAKGLVFTSQAGTPINPRNLARHFESVIKKEGLPPIPFHALRHTHATLMLQGGVHPKVVSERLGHSGIGTTMDIYSHVMPDMQKEAAEKFEQELLVKTLGEKKERT</sequence>
<dbReference type="GO" id="GO:0006310">
    <property type="term" value="P:DNA recombination"/>
    <property type="evidence" value="ECO:0007669"/>
    <property type="project" value="UniProtKB-KW"/>
</dbReference>
<organism evidence="5 6">
    <name type="scientific">Calderihabitans maritimus</name>
    <dbReference type="NCBI Taxonomy" id="1246530"/>
    <lineage>
        <taxon>Bacteria</taxon>
        <taxon>Bacillati</taxon>
        <taxon>Bacillota</taxon>
        <taxon>Clostridia</taxon>
        <taxon>Neomoorellales</taxon>
        <taxon>Calderihabitantaceae</taxon>
        <taxon>Calderihabitans</taxon>
    </lineage>
</organism>
<dbReference type="GO" id="GO:0003677">
    <property type="term" value="F:DNA binding"/>
    <property type="evidence" value="ECO:0007669"/>
    <property type="project" value="UniProtKB-KW"/>
</dbReference>
<evidence type="ECO:0000256" key="1">
    <source>
        <dbReference type="ARBA" id="ARBA00008857"/>
    </source>
</evidence>
<dbReference type="SUPFAM" id="SSF56349">
    <property type="entry name" value="DNA breaking-rejoining enzymes"/>
    <property type="match status" value="1"/>
</dbReference>
<dbReference type="OrthoDB" id="9785687at2"/>
<dbReference type="PANTHER" id="PTHR30349:SF41">
    <property type="entry name" value="INTEGRASE_RECOMBINASE PROTEIN MJ0367-RELATED"/>
    <property type="match status" value="1"/>
</dbReference>
<keyword evidence="6" id="KW-1185">Reference proteome</keyword>
<dbReference type="PROSITE" id="PS51898">
    <property type="entry name" value="TYR_RECOMBINASE"/>
    <property type="match status" value="1"/>
</dbReference>